<evidence type="ECO:0008006" key="3">
    <source>
        <dbReference type="Google" id="ProtNLM"/>
    </source>
</evidence>
<comment type="caution">
    <text evidence="1">The sequence shown here is derived from an EMBL/GenBank/DDBJ whole genome shotgun (WGS) entry which is preliminary data.</text>
</comment>
<evidence type="ECO:0000313" key="1">
    <source>
        <dbReference type="EMBL" id="NKX94264.1"/>
    </source>
</evidence>
<dbReference type="EMBL" id="JAAXOW010000007">
    <property type="protein sequence ID" value="NKX94264.1"/>
    <property type="molecule type" value="Genomic_DNA"/>
</dbReference>
<dbReference type="Proteomes" id="UP000774283">
    <property type="component" value="Unassembled WGS sequence"/>
</dbReference>
<organism evidence="1 2">
    <name type="scientific">Sanguibacter hominis ATCC BAA-789</name>
    <dbReference type="NCBI Taxonomy" id="1312740"/>
    <lineage>
        <taxon>Bacteria</taxon>
        <taxon>Bacillati</taxon>
        <taxon>Actinomycetota</taxon>
        <taxon>Actinomycetes</taxon>
        <taxon>Micrococcales</taxon>
        <taxon>Sanguibacteraceae</taxon>
        <taxon>Sanguibacter</taxon>
    </lineage>
</organism>
<accession>A0A9X5ISM0</accession>
<keyword evidence="2" id="KW-1185">Reference proteome</keyword>
<name>A0A9X5ISM0_9MICO</name>
<dbReference type="RefSeq" id="WP_168448338.1">
    <property type="nucleotide sequence ID" value="NZ_JAAXOW010000007.1"/>
</dbReference>
<sequence>MSTRSRWNLPTAISLEEETSGPPLREQSADALTALAQPPAGEVDVINWRTAEQHETAAQMEPLREFVDWLIATYNVQPSVIPPCWWKHPALIQELYALRVFHAMAFHVEDPGQGPIGFQERWFMARSRLNEYTNDTGCSGSVHAQRVIEPPGPTRIDDEWFELTTGSRAWNDTTTPDEGFQL</sequence>
<dbReference type="AlphaFoldDB" id="A0A9X5ISM0"/>
<protein>
    <recommendedName>
        <fullName evidence="3">DUF4913 domain-containing protein</fullName>
    </recommendedName>
</protein>
<proteinExistence type="predicted"/>
<evidence type="ECO:0000313" key="2">
    <source>
        <dbReference type="Proteomes" id="UP000774283"/>
    </source>
</evidence>
<gene>
    <name evidence="1" type="ORF">HF995_13460</name>
</gene>
<reference evidence="1 2" key="1">
    <citation type="submission" date="2020-04" db="EMBL/GenBank/DDBJ databases">
        <title>MicrobeNet Type strains.</title>
        <authorList>
            <person name="Nicholson A.C."/>
        </authorList>
    </citation>
    <scope>NUCLEOTIDE SEQUENCE [LARGE SCALE GENOMIC DNA]</scope>
    <source>
        <strain evidence="1 2">ATCC BAA-789</strain>
    </source>
</reference>